<dbReference type="NCBIfam" id="TIGR03723">
    <property type="entry name" value="T6A_TsaD_YgjD"/>
    <property type="match status" value="1"/>
</dbReference>
<protein>
    <recommendedName>
        <fullName evidence="8">tRNA N6-adenosine threonylcarbamoyltransferase</fullName>
        <ecNumber evidence="8">2.3.1.234</ecNumber>
    </recommendedName>
    <alternativeName>
        <fullName evidence="8">N6-L-threonylcarbamoyladenine synthase</fullName>
        <shortName evidence="8">t(6)A synthase</shortName>
    </alternativeName>
    <alternativeName>
        <fullName evidence="8">t(6)A37 threonylcarbamoyladenosine biosynthesis protein TsaD</fullName>
    </alternativeName>
    <alternativeName>
        <fullName evidence="8">tRNA threonylcarbamoyladenosine biosynthesis protein TsaD</fullName>
    </alternativeName>
</protein>
<dbReference type="InterPro" id="IPR022450">
    <property type="entry name" value="TsaD"/>
</dbReference>
<reference evidence="10 11" key="1">
    <citation type="journal article" date="2016" name="Appl. Environ. Microbiol.">
        <title>Function and Phylogeny of Bacterial Butyryl Coenzyme A:Acetate Transferases and Their Diversity in the Proximal Colon of Swine.</title>
        <authorList>
            <person name="Trachsel J."/>
            <person name="Bayles D.O."/>
            <person name="Looft T."/>
            <person name="Levine U.Y."/>
            <person name="Allen H.K."/>
        </authorList>
    </citation>
    <scope>NUCLEOTIDE SEQUENCE [LARGE SCALE GENOMIC DNA]</scope>
    <source>
        <strain evidence="10 11">68-3-10</strain>
    </source>
</reference>
<dbReference type="RefSeq" id="WP_075712726.1">
    <property type="nucleotide sequence ID" value="NZ_MJIE01000001.1"/>
</dbReference>
<dbReference type="GO" id="GO:0002949">
    <property type="term" value="P:tRNA threonylcarbamoyladenosine modification"/>
    <property type="evidence" value="ECO:0007669"/>
    <property type="project" value="UniProtKB-UniRule"/>
</dbReference>
<keyword evidence="3 8" id="KW-0819">tRNA processing</keyword>
<dbReference type="InterPro" id="IPR000905">
    <property type="entry name" value="Gcp-like_dom"/>
</dbReference>
<dbReference type="NCBIfam" id="TIGR00329">
    <property type="entry name" value="gcp_kae1"/>
    <property type="match status" value="1"/>
</dbReference>
<evidence type="ECO:0000256" key="2">
    <source>
        <dbReference type="ARBA" id="ARBA00022679"/>
    </source>
</evidence>
<comment type="catalytic activity">
    <reaction evidence="7 8">
        <text>L-threonylcarbamoyladenylate + adenosine(37) in tRNA = N(6)-L-threonylcarbamoyladenosine(37) in tRNA + AMP + H(+)</text>
        <dbReference type="Rhea" id="RHEA:37059"/>
        <dbReference type="Rhea" id="RHEA-COMP:10162"/>
        <dbReference type="Rhea" id="RHEA-COMP:10163"/>
        <dbReference type="ChEBI" id="CHEBI:15378"/>
        <dbReference type="ChEBI" id="CHEBI:73682"/>
        <dbReference type="ChEBI" id="CHEBI:74411"/>
        <dbReference type="ChEBI" id="CHEBI:74418"/>
        <dbReference type="ChEBI" id="CHEBI:456215"/>
        <dbReference type="EC" id="2.3.1.234"/>
    </reaction>
</comment>
<organism evidence="10 11">
    <name type="scientific">Hornefia porci</name>
    <dbReference type="NCBI Taxonomy" id="2652292"/>
    <lineage>
        <taxon>Bacteria</taxon>
        <taxon>Bacillati</taxon>
        <taxon>Bacillota</taxon>
        <taxon>Clostridia</taxon>
        <taxon>Peptostreptococcales</taxon>
        <taxon>Anaerovoracaceae</taxon>
        <taxon>Hornefia</taxon>
    </lineage>
</organism>
<feature type="binding site" evidence="8">
    <location>
        <begin position="139"/>
        <end position="143"/>
    </location>
    <ligand>
        <name>substrate</name>
    </ligand>
</feature>
<dbReference type="SUPFAM" id="SSF53067">
    <property type="entry name" value="Actin-like ATPase domain"/>
    <property type="match status" value="1"/>
</dbReference>
<keyword evidence="2 8" id="KW-0808">Transferase</keyword>
<name>A0A1Q9JHT8_9FIRM</name>
<dbReference type="OrthoDB" id="9806197at2"/>
<comment type="cofactor">
    <cofactor evidence="8">
        <name>Fe(2+)</name>
        <dbReference type="ChEBI" id="CHEBI:29033"/>
    </cofactor>
    <text evidence="8">Binds 1 Fe(2+) ion per subunit.</text>
</comment>
<feature type="domain" description="Gcp-like" evidence="9">
    <location>
        <begin position="28"/>
        <end position="313"/>
    </location>
</feature>
<feature type="binding site" evidence="8">
    <location>
        <position position="120"/>
    </location>
    <ligand>
        <name>Fe cation</name>
        <dbReference type="ChEBI" id="CHEBI:24875"/>
    </ligand>
</feature>
<dbReference type="HAMAP" id="MF_01445">
    <property type="entry name" value="TsaD"/>
    <property type="match status" value="1"/>
</dbReference>
<dbReference type="GO" id="GO:0005506">
    <property type="term" value="F:iron ion binding"/>
    <property type="evidence" value="ECO:0007669"/>
    <property type="project" value="UniProtKB-UniRule"/>
</dbReference>
<comment type="caution">
    <text evidence="10">The sequence shown here is derived from an EMBL/GenBank/DDBJ whole genome shotgun (WGS) entry which is preliminary data.</text>
</comment>
<evidence type="ECO:0000256" key="5">
    <source>
        <dbReference type="ARBA" id="ARBA00023004"/>
    </source>
</evidence>
<dbReference type="FunFam" id="3.30.420.40:FF:000040">
    <property type="entry name" value="tRNA N6-adenosine threonylcarbamoyltransferase"/>
    <property type="match status" value="1"/>
</dbReference>
<evidence type="ECO:0000256" key="7">
    <source>
        <dbReference type="ARBA" id="ARBA00048117"/>
    </source>
</evidence>
<comment type="subcellular location">
    <subcellularLocation>
        <location evidence="8">Cytoplasm</location>
    </subcellularLocation>
</comment>
<dbReference type="FunFam" id="3.30.420.40:FF:000012">
    <property type="entry name" value="tRNA N6-adenosine threonylcarbamoyltransferase"/>
    <property type="match status" value="1"/>
</dbReference>
<evidence type="ECO:0000313" key="11">
    <source>
        <dbReference type="Proteomes" id="UP000187404"/>
    </source>
</evidence>
<proteinExistence type="inferred from homology"/>
<dbReference type="AlphaFoldDB" id="A0A1Q9JHT8"/>
<keyword evidence="11" id="KW-1185">Reference proteome</keyword>
<dbReference type="InterPro" id="IPR043129">
    <property type="entry name" value="ATPase_NBD"/>
</dbReference>
<dbReference type="PRINTS" id="PR00789">
    <property type="entry name" value="OSIALOPTASE"/>
</dbReference>
<comment type="function">
    <text evidence="8">Required for the formation of a threonylcarbamoyl group on adenosine at position 37 (t(6)A37) in tRNAs that read codons beginning with adenine. Is involved in the transfer of the threonylcarbamoyl moiety of threonylcarbamoyl-AMP (TC-AMP) to the N6 group of A37, together with TsaE and TsaB. TsaD likely plays a direct catalytic role in this reaction.</text>
</comment>
<accession>A0A1Q9JHT8</accession>
<gene>
    <name evidence="8" type="primary">tsaD</name>
    <name evidence="10" type="ORF">BHK98_06450</name>
</gene>
<dbReference type="InterPro" id="IPR017861">
    <property type="entry name" value="KAE1/TsaD"/>
</dbReference>
<feature type="binding site" evidence="8">
    <location>
        <position position="116"/>
    </location>
    <ligand>
        <name>Fe cation</name>
        <dbReference type="ChEBI" id="CHEBI:24875"/>
    </ligand>
</feature>
<dbReference type="EMBL" id="MJIE01000001">
    <property type="protein sequence ID" value="OLR55735.1"/>
    <property type="molecule type" value="Genomic_DNA"/>
</dbReference>
<feature type="binding site" evidence="8">
    <location>
        <position position="279"/>
    </location>
    <ligand>
        <name>substrate</name>
    </ligand>
</feature>
<dbReference type="Proteomes" id="UP000187404">
    <property type="component" value="Unassembled WGS sequence"/>
</dbReference>
<dbReference type="Pfam" id="PF00814">
    <property type="entry name" value="TsaD"/>
    <property type="match status" value="1"/>
</dbReference>
<evidence type="ECO:0000256" key="1">
    <source>
        <dbReference type="ARBA" id="ARBA00022490"/>
    </source>
</evidence>
<dbReference type="Gene3D" id="3.30.420.40">
    <property type="match status" value="2"/>
</dbReference>
<feature type="binding site" evidence="8">
    <location>
        <position position="185"/>
    </location>
    <ligand>
        <name>substrate</name>
    </ligand>
</feature>
<evidence type="ECO:0000313" key="10">
    <source>
        <dbReference type="EMBL" id="OLR55735.1"/>
    </source>
</evidence>
<dbReference type="PANTHER" id="PTHR11735:SF6">
    <property type="entry name" value="TRNA N6-ADENOSINE THREONYLCARBAMOYLTRANSFERASE, MITOCHONDRIAL"/>
    <property type="match status" value="1"/>
</dbReference>
<dbReference type="PANTHER" id="PTHR11735">
    <property type="entry name" value="TRNA N6-ADENOSINE THREONYLCARBAMOYLTRANSFERASE"/>
    <property type="match status" value="1"/>
</dbReference>
<evidence type="ECO:0000256" key="6">
    <source>
        <dbReference type="ARBA" id="ARBA00023315"/>
    </source>
</evidence>
<dbReference type="GO" id="GO:0005737">
    <property type="term" value="C:cytoplasm"/>
    <property type="evidence" value="ECO:0007669"/>
    <property type="project" value="UniProtKB-SubCell"/>
</dbReference>
<dbReference type="STRING" id="1261640.BHK98_06450"/>
<evidence type="ECO:0000256" key="4">
    <source>
        <dbReference type="ARBA" id="ARBA00022723"/>
    </source>
</evidence>
<feature type="binding site" evidence="8">
    <location>
        <position position="307"/>
    </location>
    <ligand>
        <name>Fe cation</name>
        <dbReference type="ChEBI" id="CHEBI:24875"/>
    </ligand>
</feature>
<feature type="binding site" evidence="8">
    <location>
        <position position="172"/>
    </location>
    <ligand>
        <name>substrate</name>
    </ligand>
</feature>
<keyword evidence="1 8" id="KW-0963">Cytoplasm</keyword>
<evidence type="ECO:0000256" key="3">
    <source>
        <dbReference type="ARBA" id="ARBA00022694"/>
    </source>
</evidence>
<evidence type="ECO:0000259" key="9">
    <source>
        <dbReference type="Pfam" id="PF00814"/>
    </source>
</evidence>
<comment type="similarity">
    <text evidence="8">Belongs to the KAE1 / TsaD family.</text>
</comment>
<dbReference type="EC" id="2.3.1.234" evidence="8"/>
<keyword evidence="6 8" id="KW-0012">Acyltransferase</keyword>
<dbReference type="GO" id="GO:0061711">
    <property type="term" value="F:tRNA N(6)-L-threonylcarbamoyladenine synthase activity"/>
    <property type="evidence" value="ECO:0007669"/>
    <property type="project" value="UniProtKB-EC"/>
</dbReference>
<feature type="binding site" evidence="8">
    <location>
        <position position="189"/>
    </location>
    <ligand>
        <name>substrate</name>
    </ligand>
</feature>
<evidence type="ECO:0000256" key="8">
    <source>
        <dbReference type="HAMAP-Rule" id="MF_01445"/>
    </source>
</evidence>
<sequence length="338" mass="35900">MKDGKFITLGIETSCDETSIAVTAEGREILSDIISSQIAVHTKFGGVVPEIASRHHLQNINGVLDQALSEAGISLAEVDLIGVTNGPGLIGAVVIGVATAKALSLAAGIPLVGVNHMHGHVSASYLQYPELEPPFLALIVSGGHTNIVEVTDYNRCRVLGGTRDDAVGEAYDKVARVVGLGYPGGPKVDRAAKDGDPEAVRFKRVYLENGSLDFSFSGLKTQVLNYINRERMAGREVNVADLSASFQQAMLDVLVDKTMLAAEQTRADRLVTAGGVAANSRLRQMLAEACGARGIRLYMPEPVLCTDNGAMIAAAAYYKYRMQGPDDLSLDAYANLPL</sequence>
<dbReference type="CDD" id="cd24133">
    <property type="entry name" value="ASKHA_NBD_TsaD_bac"/>
    <property type="match status" value="1"/>
</dbReference>
<keyword evidence="5 8" id="KW-0408">Iron</keyword>
<keyword evidence="4 8" id="KW-0479">Metal-binding</keyword>